<protein>
    <submittedName>
        <fullName evidence="1">Uncharacterized protein</fullName>
    </submittedName>
</protein>
<reference evidence="1" key="1">
    <citation type="submission" date="2022-10" db="EMBL/GenBank/DDBJ databases">
        <title>Complete Genome of Trichothecium roseum strain YXFP-22015, a Plant Pathogen Isolated from Citrus.</title>
        <authorList>
            <person name="Wang Y."/>
            <person name="Zhu L."/>
        </authorList>
    </citation>
    <scope>NUCLEOTIDE SEQUENCE</scope>
    <source>
        <strain evidence="1">YXFP-22015</strain>
    </source>
</reference>
<evidence type="ECO:0000313" key="2">
    <source>
        <dbReference type="Proteomes" id="UP001163324"/>
    </source>
</evidence>
<sequence length="306" mass="34276">MYPKGPNPTKLLSAPRSPKKPVVLIHDGSGTTFAYFFIDGLNRDLWGLHDPNYWESKIWEGGLDAMAEHYIELIKKAGIKGEIILGGWSLGGTLSVKISRILADDPNPPFTVSGLLIIDTPKHGPYSQLPEPLMDPDPSKLPKLIQQSFANVDTYLEDWQLPNWNAATNNGQPMTARAAGKKYEVGPSKKLHLPVEGDWVVRETEPFKFEDEKPEKPLGPPPAVLIRGALYSKPPRETEQKCTIDRYRDEPMLGWDGRYPDFILASLDVDSAHYDLFDKMDEKKLSHVVSRIKTSLAVLDSIVEGY</sequence>
<dbReference type="EMBL" id="CM047947">
    <property type="protein sequence ID" value="KAI9897281.1"/>
    <property type="molecule type" value="Genomic_DNA"/>
</dbReference>
<gene>
    <name evidence="1" type="ORF">N3K66_008303</name>
</gene>
<dbReference type="Proteomes" id="UP001163324">
    <property type="component" value="Chromosome 8"/>
</dbReference>
<name>A0ACC0UT47_9HYPO</name>
<comment type="caution">
    <text evidence="1">The sequence shown here is derived from an EMBL/GenBank/DDBJ whole genome shotgun (WGS) entry which is preliminary data.</text>
</comment>
<proteinExistence type="predicted"/>
<keyword evidence="2" id="KW-1185">Reference proteome</keyword>
<accession>A0ACC0UT47</accession>
<organism evidence="1 2">
    <name type="scientific">Trichothecium roseum</name>
    <dbReference type="NCBI Taxonomy" id="47278"/>
    <lineage>
        <taxon>Eukaryota</taxon>
        <taxon>Fungi</taxon>
        <taxon>Dikarya</taxon>
        <taxon>Ascomycota</taxon>
        <taxon>Pezizomycotina</taxon>
        <taxon>Sordariomycetes</taxon>
        <taxon>Hypocreomycetidae</taxon>
        <taxon>Hypocreales</taxon>
        <taxon>Hypocreales incertae sedis</taxon>
        <taxon>Trichothecium</taxon>
    </lineage>
</organism>
<evidence type="ECO:0000313" key="1">
    <source>
        <dbReference type="EMBL" id="KAI9897281.1"/>
    </source>
</evidence>